<accession>A0ABV8I094</accession>
<keyword evidence="3" id="KW-1185">Reference proteome</keyword>
<gene>
    <name evidence="2" type="ORF">ACFOWE_03015</name>
</gene>
<reference evidence="3" key="1">
    <citation type="journal article" date="2019" name="Int. J. Syst. Evol. Microbiol.">
        <title>The Global Catalogue of Microorganisms (GCM) 10K type strain sequencing project: providing services to taxonomists for standard genome sequencing and annotation.</title>
        <authorList>
            <consortium name="The Broad Institute Genomics Platform"/>
            <consortium name="The Broad Institute Genome Sequencing Center for Infectious Disease"/>
            <person name="Wu L."/>
            <person name="Ma J."/>
        </authorList>
    </citation>
    <scope>NUCLEOTIDE SEQUENCE [LARGE SCALE GENOMIC DNA]</scope>
    <source>
        <strain evidence="3">TBRC 4489</strain>
    </source>
</reference>
<dbReference type="RefSeq" id="WP_377285199.1">
    <property type="nucleotide sequence ID" value="NZ_JBHSBM010000009.1"/>
</dbReference>
<dbReference type="EMBL" id="JBHSBM010000009">
    <property type="protein sequence ID" value="MFC4057245.1"/>
    <property type="molecule type" value="Genomic_DNA"/>
</dbReference>
<protein>
    <submittedName>
        <fullName evidence="2">DUF3592 domain-containing protein</fullName>
    </submittedName>
</protein>
<name>A0ABV8I094_9ACTN</name>
<proteinExistence type="predicted"/>
<evidence type="ECO:0000313" key="3">
    <source>
        <dbReference type="Proteomes" id="UP001595850"/>
    </source>
</evidence>
<keyword evidence="1" id="KW-0812">Transmembrane</keyword>
<evidence type="ECO:0000313" key="2">
    <source>
        <dbReference type="EMBL" id="MFC4057245.1"/>
    </source>
</evidence>
<feature type="transmembrane region" description="Helical" evidence="1">
    <location>
        <begin position="108"/>
        <end position="130"/>
    </location>
</feature>
<keyword evidence="1" id="KW-0472">Membrane</keyword>
<sequence length="131" mass="14884">MWLPFLILEIGPVLVMYWGADAWRKVQRNVEASRRAHGSVLALRLYGSKKRTHALLAFTTSTGEKVETLSAHPVHRNQEPGSSVKVRYMPERPAAAWIEGEAEAETNFGLFFSVAVFIVWTAVMAWYAFFR</sequence>
<keyword evidence="1" id="KW-1133">Transmembrane helix</keyword>
<comment type="caution">
    <text evidence="2">The sequence shown here is derived from an EMBL/GenBank/DDBJ whole genome shotgun (WGS) entry which is preliminary data.</text>
</comment>
<dbReference type="Proteomes" id="UP001595850">
    <property type="component" value="Unassembled WGS sequence"/>
</dbReference>
<organism evidence="2 3">
    <name type="scientific">Planomonospora corallina</name>
    <dbReference type="NCBI Taxonomy" id="1806052"/>
    <lineage>
        <taxon>Bacteria</taxon>
        <taxon>Bacillati</taxon>
        <taxon>Actinomycetota</taxon>
        <taxon>Actinomycetes</taxon>
        <taxon>Streptosporangiales</taxon>
        <taxon>Streptosporangiaceae</taxon>
        <taxon>Planomonospora</taxon>
    </lineage>
</organism>
<evidence type="ECO:0000256" key="1">
    <source>
        <dbReference type="SAM" id="Phobius"/>
    </source>
</evidence>